<sequence length="178" mass="18085">MFAKKAIILALLSLSLSVAAKSKDDTCDAQQAKTVTVTHTVSAAAATGSSVLAAAGGTARARGGNNANKGGNAAASSSAAATATAAAGKGGNNAGNTGFDPVDSILTRMGAYDNMFSNASTFKVELDEWYVQSCSRIEQTNSTSLQLQRILRDATPKVFSSSFDGMSFGRGTSNNDVS</sequence>
<reference evidence="1" key="1">
    <citation type="submission" date="2022-08" db="EMBL/GenBank/DDBJ databases">
        <title>Genome Sequence of Pycnoporus sanguineus.</title>
        <authorList>
            <person name="Buettner E."/>
        </authorList>
    </citation>
    <scope>NUCLEOTIDE SEQUENCE</scope>
    <source>
        <strain evidence="1">CG-C14</strain>
    </source>
</reference>
<gene>
    <name evidence="1" type="ORF">NUW54_g14171</name>
</gene>
<name>A0ACC1MGA9_9APHY</name>
<dbReference type="EMBL" id="JANSHE010007084">
    <property type="protein sequence ID" value="KAJ2965283.1"/>
    <property type="molecule type" value="Genomic_DNA"/>
</dbReference>
<proteinExistence type="predicted"/>
<organism evidence="1 2">
    <name type="scientific">Trametes sanguinea</name>
    <dbReference type="NCBI Taxonomy" id="158606"/>
    <lineage>
        <taxon>Eukaryota</taxon>
        <taxon>Fungi</taxon>
        <taxon>Dikarya</taxon>
        <taxon>Basidiomycota</taxon>
        <taxon>Agaricomycotina</taxon>
        <taxon>Agaricomycetes</taxon>
        <taxon>Polyporales</taxon>
        <taxon>Polyporaceae</taxon>
        <taxon>Trametes</taxon>
    </lineage>
</organism>
<keyword evidence="2" id="KW-1185">Reference proteome</keyword>
<comment type="caution">
    <text evidence="1">The sequence shown here is derived from an EMBL/GenBank/DDBJ whole genome shotgun (WGS) entry which is preliminary data.</text>
</comment>
<evidence type="ECO:0000313" key="2">
    <source>
        <dbReference type="Proteomes" id="UP001144978"/>
    </source>
</evidence>
<protein>
    <submittedName>
        <fullName evidence="1">Uncharacterized protein</fullName>
    </submittedName>
</protein>
<evidence type="ECO:0000313" key="1">
    <source>
        <dbReference type="EMBL" id="KAJ2965283.1"/>
    </source>
</evidence>
<accession>A0ACC1MGA9</accession>
<dbReference type="Proteomes" id="UP001144978">
    <property type="component" value="Unassembled WGS sequence"/>
</dbReference>